<dbReference type="PANTHER" id="PTHR45339">
    <property type="entry name" value="HYBRID SIGNAL TRANSDUCTION HISTIDINE KINASE J"/>
    <property type="match status" value="1"/>
</dbReference>
<keyword evidence="2" id="KW-0902">Two-component regulatory system</keyword>
<keyword evidence="6" id="KW-1185">Reference proteome</keyword>
<sequence length="131" mass="15019">MKLKALIIEDNEQNMYMLSFLLEKNNYEVFQAFNGLDGIKAAMNCLPDVILLDIQLPEMDGYQIAQELRNRKDLNTIPIIAVTSHAMVGDREKAMASGATGYIEKPIDPDNFIQRMESHFSEELLQRRNQL</sequence>
<dbReference type="RefSeq" id="WP_318347951.1">
    <property type="nucleotide sequence ID" value="NZ_AP018694.1"/>
</dbReference>
<dbReference type="KEGG" id="anf:AQPE_3915"/>
<dbReference type="EMBL" id="AP018694">
    <property type="protein sequence ID" value="BBE19727.1"/>
    <property type="molecule type" value="Genomic_DNA"/>
</dbReference>
<dbReference type="AlphaFoldDB" id="A0A5K7SE66"/>
<dbReference type="GO" id="GO:0000160">
    <property type="term" value="P:phosphorelay signal transduction system"/>
    <property type="evidence" value="ECO:0007669"/>
    <property type="project" value="UniProtKB-KW"/>
</dbReference>
<keyword evidence="1 3" id="KW-0597">Phosphoprotein</keyword>
<dbReference type="SMART" id="SM00448">
    <property type="entry name" value="REC"/>
    <property type="match status" value="1"/>
</dbReference>
<accession>A0A5K7SE66</accession>
<name>A0A5K7SE66_9BACT</name>
<evidence type="ECO:0000313" key="5">
    <source>
        <dbReference type="EMBL" id="BBE19727.1"/>
    </source>
</evidence>
<dbReference type="PANTHER" id="PTHR45339:SF1">
    <property type="entry name" value="HYBRID SIGNAL TRANSDUCTION HISTIDINE KINASE J"/>
    <property type="match status" value="1"/>
</dbReference>
<dbReference type="SUPFAM" id="SSF52172">
    <property type="entry name" value="CheY-like"/>
    <property type="match status" value="1"/>
</dbReference>
<protein>
    <submittedName>
        <fullName evidence="5">CheY-like receiver</fullName>
    </submittedName>
</protein>
<feature type="domain" description="Response regulatory" evidence="4">
    <location>
        <begin position="4"/>
        <end position="120"/>
    </location>
</feature>
<proteinExistence type="predicted"/>
<reference evidence="5" key="1">
    <citation type="journal article" date="2020" name="Int. J. Syst. Evol. Microbiol.">
        <title>Aquipluma nitroreducens gen. nov. sp. nov., a novel facultatively anaerobic bacterium isolated from a freshwater lake.</title>
        <authorList>
            <person name="Watanabe M."/>
            <person name="Kojima H."/>
            <person name="Fukui M."/>
        </authorList>
    </citation>
    <scope>NUCLEOTIDE SEQUENCE</scope>
    <source>
        <strain evidence="5">MeG22</strain>
    </source>
</reference>
<organism evidence="5 6">
    <name type="scientific">Aquipluma nitroreducens</name>
    <dbReference type="NCBI Taxonomy" id="2010828"/>
    <lineage>
        <taxon>Bacteria</taxon>
        <taxon>Pseudomonadati</taxon>
        <taxon>Bacteroidota</taxon>
        <taxon>Bacteroidia</taxon>
        <taxon>Marinilabiliales</taxon>
        <taxon>Prolixibacteraceae</taxon>
        <taxon>Aquipluma</taxon>
    </lineage>
</organism>
<dbReference type="Gene3D" id="3.40.50.2300">
    <property type="match status" value="1"/>
</dbReference>
<evidence type="ECO:0000256" key="3">
    <source>
        <dbReference type="PROSITE-ProRule" id="PRU00169"/>
    </source>
</evidence>
<gene>
    <name evidence="5" type="ORF">AQPE_3915</name>
</gene>
<dbReference type="PROSITE" id="PS50110">
    <property type="entry name" value="RESPONSE_REGULATORY"/>
    <property type="match status" value="1"/>
</dbReference>
<dbReference type="InterPro" id="IPR001789">
    <property type="entry name" value="Sig_transdc_resp-reg_receiver"/>
</dbReference>
<dbReference type="Proteomes" id="UP001193389">
    <property type="component" value="Chromosome"/>
</dbReference>
<evidence type="ECO:0000256" key="2">
    <source>
        <dbReference type="ARBA" id="ARBA00023012"/>
    </source>
</evidence>
<dbReference type="Pfam" id="PF00072">
    <property type="entry name" value="Response_reg"/>
    <property type="match status" value="1"/>
</dbReference>
<evidence type="ECO:0000313" key="6">
    <source>
        <dbReference type="Proteomes" id="UP001193389"/>
    </source>
</evidence>
<dbReference type="InterPro" id="IPR011006">
    <property type="entry name" value="CheY-like_superfamily"/>
</dbReference>
<evidence type="ECO:0000259" key="4">
    <source>
        <dbReference type="PROSITE" id="PS50110"/>
    </source>
</evidence>
<feature type="modified residue" description="4-aspartylphosphate" evidence="3">
    <location>
        <position position="53"/>
    </location>
</feature>
<evidence type="ECO:0000256" key="1">
    <source>
        <dbReference type="ARBA" id="ARBA00022553"/>
    </source>
</evidence>